<protein>
    <submittedName>
        <fullName evidence="7">Glycosyl transferase, group 2 family protein</fullName>
    </submittedName>
</protein>
<keyword evidence="2" id="KW-1003">Cell membrane</keyword>
<evidence type="ECO:0000256" key="5">
    <source>
        <dbReference type="ARBA" id="ARBA00023136"/>
    </source>
</evidence>
<dbReference type="InterPro" id="IPR026461">
    <property type="entry name" value="Trfase_2_rSAM/seldom_assoc"/>
</dbReference>
<evidence type="ECO:0000313" key="8">
    <source>
        <dbReference type="Proteomes" id="UP000037178"/>
    </source>
</evidence>
<dbReference type="CDD" id="cd02522">
    <property type="entry name" value="GT_2_like_a"/>
    <property type="match status" value="1"/>
</dbReference>
<sequence length="227" mass="24299">MRAPISIVIPTLNAEGALPATLGALGEGLEAGLIRELVISDGGSADATRKVAEQAGAVWVTGAAGRGGQLRRGVEASGGDWVLVVHADTWLAPGWAEQALRHINSAPDKAGYFRLEFRAQGLAPALVAGWANLRARRFGLPYGDQGLLIARALYDEVGGYADIPLMEDVALARALRGRLLALPGRALTDAERYQREGWLRRGARNLWTLARYLLGADPARLARGYNR</sequence>
<dbReference type="RefSeq" id="WP_049644031.1">
    <property type="nucleotide sequence ID" value="NZ_LFTY01000002.1"/>
</dbReference>
<keyword evidence="3" id="KW-0328">Glycosyltransferase</keyword>
<dbReference type="InterPro" id="IPR029044">
    <property type="entry name" value="Nucleotide-diphossugar_trans"/>
</dbReference>
<keyword evidence="4 7" id="KW-0808">Transferase</keyword>
<organism evidence="7 8">
    <name type="scientific">Candidatus Rhodobacter oscarellae</name>
    <dbReference type="NCBI Taxonomy" id="1675527"/>
    <lineage>
        <taxon>Bacteria</taxon>
        <taxon>Pseudomonadati</taxon>
        <taxon>Pseudomonadota</taxon>
        <taxon>Alphaproteobacteria</taxon>
        <taxon>Rhodobacterales</taxon>
        <taxon>Rhodobacter group</taxon>
        <taxon>Rhodobacter</taxon>
    </lineage>
</organism>
<reference evidence="7 8" key="1">
    <citation type="submission" date="2015-06" db="EMBL/GenBank/DDBJ databases">
        <title>Draft genome sequence of an Alphaproteobacteria species associated to the Mediterranean sponge Oscarella lobularis.</title>
        <authorList>
            <person name="Jourda C."/>
            <person name="Santini S."/>
            <person name="Claverie J.-M."/>
        </authorList>
    </citation>
    <scope>NUCLEOTIDE SEQUENCE [LARGE SCALE GENOMIC DNA]</scope>
    <source>
        <strain evidence="7">IGS</strain>
    </source>
</reference>
<dbReference type="InterPro" id="IPR001173">
    <property type="entry name" value="Glyco_trans_2-like"/>
</dbReference>
<comment type="subcellular location">
    <subcellularLocation>
        <location evidence="1">Cell membrane</location>
    </subcellularLocation>
</comment>
<dbReference type="NCBIfam" id="TIGR04283">
    <property type="entry name" value="glyco_like_mftF"/>
    <property type="match status" value="1"/>
</dbReference>
<dbReference type="STRING" id="1675527.AIOL_003394"/>
<evidence type="ECO:0000256" key="2">
    <source>
        <dbReference type="ARBA" id="ARBA00022475"/>
    </source>
</evidence>
<dbReference type="EMBL" id="LFTY01000002">
    <property type="protein sequence ID" value="KMW58421.1"/>
    <property type="molecule type" value="Genomic_DNA"/>
</dbReference>
<keyword evidence="8" id="KW-1185">Reference proteome</keyword>
<dbReference type="Pfam" id="PF00535">
    <property type="entry name" value="Glycos_transf_2"/>
    <property type="match status" value="1"/>
</dbReference>
<dbReference type="PANTHER" id="PTHR43646">
    <property type="entry name" value="GLYCOSYLTRANSFERASE"/>
    <property type="match status" value="1"/>
</dbReference>
<evidence type="ECO:0000256" key="3">
    <source>
        <dbReference type="ARBA" id="ARBA00022676"/>
    </source>
</evidence>
<proteinExistence type="predicted"/>
<evidence type="ECO:0000313" key="7">
    <source>
        <dbReference type="EMBL" id="KMW58421.1"/>
    </source>
</evidence>
<dbReference type="OrthoDB" id="5291101at2"/>
<dbReference type="PANTHER" id="PTHR43646:SF2">
    <property type="entry name" value="GLYCOSYLTRANSFERASE 2-LIKE DOMAIN-CONTAINING PROTEIN"/>
    <property type="match status" value="1"/>
</dbReference>
<evidence type="ECO:0000256" key="1">
    <source>
        <dbReference type="ARBA" id="ARBA00004236"/>
    </source>
</evidence>
<comment type="caution">
    <text evidence="7">The sequence shown here is derived from an EMBL/GenBank/DDBJ whole genome shotgun (WGS) entry which is preliminary data.</text>
</comment>
<feature type="domain" description="Glycosyltransferase 2-like" evidence="6">
    <location>
        <begin position="6"/>
        <end position="107"/>
    </location>
</feature>
<keyword evidence="5" id="KW-0472">Membrane</keyword>
<dbReference type="GO" id="GO:0016757">
    <property type="term" value="F:glycosyltransferase activity"/>
    <property type="evidence" value="ECO:0007669"/>
    <property type="project" value="UniProtKB-KW"/>
</dbReference>
<dbReference type="AlphaFoldDB" id="A0A0J9E6W8"/>
<dbReference type="GO" id="GO:0005886">
    <property type="term" value="C:plasma membrane"/>
    <property type="evidence" value="ECO:0007669"/>
    <property type="project" value="UniProtKB-SubCell"/>
</dbReference>
<accession>A0A0J9E6W8</accession>
<dbReference type="PATRIC" id="fig|1675527.3.peg.3550"/>
<evidence type="ECO:0000259" key="6">
    <source>
        <dbReference type="Pfam" id="PF00535"/>
    </source>
</evidence>
<dbReference type="Proteomes" id="UP000037178">
    <property type="component" value="Unassembled WGS sequence"/>
</dbReference>
<gene>
    <name evidence="7" type="ORF">AIOL_003394</name>
</gene>
<dbReference type="SUPFAM" id="SSF53448">
    <property type="entry name" value="Nucleotide-diphospho-sugar transferases"/>
    <property type="match status" value="1"/>
</dbReference>
<name>A0A0J9E6W8_9RHOB</name>
<evidence type="ECO:0000256" key="4">
    <source>
        <dbReference type="ARBA" id="ARBA00022679"/>
    </source>
</evidence>
<dbReference type="Gene3D" id="3.90.550.10">
    <property type="entry name" value="Spore Coat Polysaccharide Biosynthesis Protein SpsA, Chain A"/>
    <property type="match status" value="1"/>
</dbReference>